<feature type="transmembrane region" description="Helical" evidence="8">
    <location>
        <begin position="289"/>
        <end position="312"/>
    </location>
</feature>
<evidence type="ECO:0000256" key="8">
    <source>
        <dbReference type="SAM" id="Phobius"/>
    </source>
</evidence>
<dbReference type="OrthoDB" id="9798064at2"/>
<sequence length="313" mass="33937">MLIVFLKVLAIFCMVVIGYVANKKDVLPIESNKYLVNLLLEITTPCMIFGSMASNSLSSETLKTTIQVALGTVVFFLVSWGFAVIVVKLLKYRPRMDQGVLIVIMTGVNTGFMGFPITKAIFGNEYLFYMVIENCLLTFYLYFLAVIQMNYGYKKKSSIKEIFRPLCNMCMLAAVVGAVVLIGDIRLPSIVMDFFNTIGDATVPISMIVVGVQLGNSDLKGILSNGKLIIASVVNVAVIPALTLLAVNWLPLTNKAKLILVFAAAFPCAVATVAVAAKEKKNADLMAEGVAFTTLLSMATLPVVAVVLMGLYL</sequence>
<feature type="transmembrane region" description="Helical" evidence="8">
    <location>
        <begin position="228"/>
        <end position="250"/>
    </location>
</feature>
<keyword evidence="6 8" id="KW-1133">Transmembrane helix</keyword>
<dbReference type="Gene3D" id="1.20.1530.20">
    <property type="match status" value="1"/>
</dbReference>
<feature type="transmembrane region" description="Helical" evidence="8">
    <location>
        <begin position="99"/>
        <end position="122"/>
    </location>
</feature>
<dbReference type="PANTHER" id="PTHR36838:SF3">
    <property type="entry name" value="TRANSPORTER AUXIN EFFLUX CARRIER EC FAMILY"/>
    <property type="match status" value="1"/>
</dbReference>
<evidence type="ECO:0000256" key="2">
    <source>
        <dbReference type="ARBA" id="ARBA00010145"/>
    </source>
</evidence>
<evidence type="ECO:0000313" key="10">
    <source>
        <dbReference type="Proteomes" id="UP000295500"/>
    </source>
</evidence>
<feature type="transmembrane region" description="Helical" evidence="8">
    <location>
        <begin position="6"/>
        <end position="22"/>
    </location>
</feature>
<comment type="subcellular location">
    <subcellularLocation>
        <location evidence="1">Cell membrane</location>
        <topology evidence="1">Multi-pass membrane protein</topology>
    </subcellularLocation>
</comment>
<feature type="transmembrane region" description="Helical" evidence="8">
    <location>
        <begin position="34"/>
        <end position="54"/>
    </location>
</feature>
<evidence type="ECO:0000256" key="3">
    <source>
        <dbReference type="ARBA" id="ARBA00022448"/>
    </source>
</evidence>
<evidence type="ECO:0000256" key="5">
    <source>
        <dbReference type="ARBA" id="ARBA00022692"/>
    </source>
</evidence>
<feature type="transmembrane region" description="Helical" evidence="8">
    <location>
        <begin position="66"/>
        <end position="87"/>
    </location>
</feature>
<gene>
    <name evidence="9" type="ORF">EV211_10250</name>
</gene>
<dbReference type="GO" id="GO:0005886">
    <property type="term" value="C:plasma membrane"/>
    <property type="evidence" value="ECO:0007669"/>
    <property type="project" value="UniProtKB-SubCell"/>
</dbReference>
<accession>A0A4R6QBQ3</accession>
<evidence type="ECO:0000256" key="7">
    <source>
        <dbReference type="ARBA" id="ARBA00023136"/>
    </source>
</evidence>
<keyword evidence="5 8" id="KW-0812">Transmembrane</keyword>
<dbReference type="InterPro" id="IPR038770">
    <property type="entry name" value="Na+/solute_symporter_sf"/>
</dbReference>
<proteinExistence type="inferred from homology"/>
<organism evidence="9 10">
    <name type="scientific">Aminicella lysinilytica</name>
    <dbReference type="NCBI Taxonomy" id="433323"/>
    <lineage>
        <taxon>Bacteria</taxon>
        <taxon>Bacillati</taxon>
        <taxon>Bacillota</taxon>
        <taxon>Clostridia</taxon>
        <taxon>Peptostreptococcales</taxon>
        <taxon>Anaerovoracaceae</taxon>
        <taxon>Aminicella</taxon>
    </lineage>
</organism>
<dbReference type="RefSeq" id="WP_133527513.1">
    <property type="nucleotide sequence ID" value="NZ_CALCQM010000046.1"/>
</dbReference>
<keyword evidence="4" id="KW-1003">Cell membrane</keyword>
<feature type="transmembrane region" description="Helical" evidence="8">
    <location>
        <begin position="256"/>
        <end position="277"/>
    </location>
</feature>
<dbReference type="AlphaFoldDB" id="A0A4R6QBQ3"/>
<feature type="transmembrane region" description="Helical" evidence="8">
    <location>
        <begin position="162"/>
        <end position="182"/>
    </location>
</feature>
<dbReference type="EMBL" id="SNXO01000002">
    <property type="protein sequence ID" value="TDP59811.1"/>
    <property type="molecule type" value="Genomic_DNA"/>
</dbReference>
<keyword evidence="10" id="KW-1185">Reference proteome</keyword>
<dbReference type="InterPro" id="IPR004776">
    <property type="entry name" value="Mem_transp_PIN-like"/>
</dbReference>
<evidence type="ECO:0000313" key="9">
    <source>
        <dbReference type="EMBL" id="TDP59811.1"/>
    </source>
</evidence>
<name>A0A4R6QBQ3_9FIRM</name>
<evidence type="ECO:0000256" key="1">
    <source>
        <dbReference type="ARBA" id="ARBA00004651"/>
    </source>
</evidence>
<dbReference type="Proteomes" id="UP000295500">
    <property type="component" value="Unassembled WGS sequence"/>
</dbReference>
<reference evidence="9 10" key="1">
    <citation type="submission" date="2019-03" db="EMBL/GenBank/DDBJ databases">
        <title>Genomic Encyclopedia of Type Strains, Phase IV (KMG-IV): sequencing the most valuable type-strain genomes for metagenomic binning, comparative biology and taxonomic classification.</title>
        <authorList>
            <person name="Goeker M."/>
        </authorList>
    </citation>
    <scope>NUCLEOTIDE SEQUENCE [LARGE SCALE GENOMIC DNA]</scope>
    <source>
        <strain evidence="9 10">DSM 28287</strain>
    </source>
</reference>
<protein>
    <submittedName>
        <fullName evidence="9">Putative permease</fullName>
    </submittedName>
</protein>
<comment type="similarity">
    <text evidence="2">Belongs to the auxin efflux carrier (TC 2.A.69) family.</text>
</comment>
<evidence type="ECO:0000256" key="6">
    <source>
        <dbReference type="ARBA" id="ARBA00022989"/>
    </source>
</evidence>
<keyword evidence="3" id="KW-0813">Transport</keyword>
<dbReference type="PANTHER" id="PTHR36838">
    <property type="entry name" value="AUXIN EFFLUX CARRIER FAMILY PROTEIN"/>
    <property type="match status" value="1"/>
</dbReference>
<dbReference type="GO" id="GO:0055085">
    <property type="term" value="P:transmembrane transport"/>
    <property type="evidence" value="ECO:0007669"/>
    <property type="project" value="InterPro"/>
</dbReference>
<dbReference type="Pfam" id="PF03547">
    <property type="entry name" value="Mem_trans"/>
    <property type="match status" value="2"/>
</dbReference>
<keyword evidence="7 8" id="KW-0472">Membrane</keyword>
<feature type="transmembrane region" description="Helical" evidence="8">
    <location>
        <begin position="128"/>
        <end position="150"/>
    </location>
</feature>
<evidence type="ECO:0000256" key="4">
    <source>
        <dbReference type="ARBA" id="ARBA00022475"/>
    </source>
</evidence>
<comment type="caution">
    <text evidence="9">The sequence shown here is derived from an EMBL/GenBank/DDBJ whole genome shotgun (WGS) entry which is preliminary data.</text>
</comment>